<dbReference type="AlphaFoldDB" id="A0A6G9YDK0"/>
<accession>A0A6G9YDK0</accession>
<gene>
    <name evidence="10" type="ORF">F5544_17125</name>
</gene>
<feature type="transmembrane region" description="Helical" evidence="8">
    <location>
        <begin position="136"/>
        <end position="157"/>
    </location>
</feature>
<dbReference type="PANTHER" id="PTHR42718">
    <property type="entry name" value="MAJOR FACILITATOR SUPERFAMILY MULTIDRUG TRANSPORTER MFSC"/>
    <property type="match status" value="1"/>
</dbReference>
<evidence type="ECO:0000256" key="3">
    <source>
        <dbReference type="ARBA" id="ARBA00022475"/>
    </source>
</evidence>
<name>A0A6G9YDK0_9NOCA</name>
<dbReference type="PANTHER" id="PTHR42718:SF42">
    <property type="entry name" value="EXPORT PROTEIN"/>
    <property type="match status" value="1"/>
</dbReference>
<dbReference type="InterPro" id="IPR036259">
    <property type="entry name" value="MFS_trans_sf"/>
</dbReference>
<comment type="subcellular location">
    <subcellularLocation>
        <location evidence="1">Cell membrane</location>
        <topology evidence="1">Multi-pass membrane protein</topology>
    </subcellularLocation>
</comment>
<dbReference type="PRINTS" id="PR01036">
    <property type="entry name" value="TCRTETB"/>
</dbReference>
<feature type="transmembrane region" description="Helical" evidence="8">
    <location>
        <begin position="356"/>
        <end position="376"/>
    </location>
</feature>
<feature type="transmembrane region" description="Helical" evidence="8">
    <location>
        <begin position="199"/>
        <end position="219"/>
    </location>
</feature>
<keyword evidence="3" id="KW-1003">Cell membrane</keyword>
<protein>
    <submittedName>
        <fullName evidence="10">DHA2 family efflux MFS transporter permease subunit</fullName>
    </submittedName>
</protein>
<feature type="transmembrane region" description="Helical" evidence="8">
    <location>
        <begin position="267"/>
        <end position="292"/>
    </location>
</feature>
<keyword evidence="11" id="KW-1185">Reference proteome</keyword>
<dbReference type="GO" id="GO:0022857">
    <property type="term" value="F:transmembrane transporter activity"/>
    <property type="evidence" value="ECO:0007669"/>
    <property type="project" value="InterPro"/>
</dbReference>
<reference evidence="10 11" key="1">
    <citation type="journal article" date="2019" name="ACS Chem. Biol.">
        <title>Identification and Mobilization of a Cryptic Antibiotic Biosynthesis Gene Locus from a Human-Pathogenic Nocardia Isolate.</title>
        <authorList>
            <person name="Herisse M."/>
            <person name="Ishida K."/>
            <person name="Porter J.L."/>
            <person name="Howden B."/>
            <person name="Hertweck C."/>
            <person name="Stinear T.P."/>
            <person name="Pidot S.J."/>
        </authorList>
    </citation>
    <scope>NUCLEOTIDE SEQUENCE [LARGE SCALE GENOMIC DNA]</scope>
    <source>
        <strain evidence="10 11">AUSMDU00012717</strain>
    </source>
</reference>
<dbReference type="Gene3D" id="1.20.1250.20">
    <property type="entry name" value="MFS general substrate transporter like domains"/>
    <property type="match status" value="1"/>
</dbReference>
<feature type="domain" description="Major facilitator superfamily (MFS) profile" evidence="9">
    <location>
        <begin position="13"/>
        <end position="505"/>
    </location>
</feature>
<dbReference type="KEGG" id="nah:F5544_17125"/>
<proteinExistence type="predicted"/>
<organism evidence="10 11">
    <name type="scientific">Nocardia arthritidis</name>
    <dbReference type="NCBI Taxonomy" id="228602"/>
    <lineage>
        <taxon>Bacteria</taxon>
        <taxon>Bacillati</taxon>
        <taxon>Actinomycetota</taxon>
        <taxon>Actinomycetes</taxon>
        <taxon>Mycobacteriales</taxon>
        <taxon>Nocardiaceae</taxon>
        <taxon>Nocardia</taxon>
    </lineage>
</organism>
<feature type="transmembrane region" description="Helical" evidence="8">
    <location>
        <begin position="80"/>
        <end position="104"/>
    </location>
</feature>
<evidence type="ECO:0000256" key="1">
    <source>
        <dbReference type="ARBA" id="ARBA00004651"/>
    </source>
</evidence>
<dbReference type="Pfam" id="PF07690">
    <property type="entry name" value="MFS_1"/>
    <property type="match status" value="1"/>
</dbReference>
<evidence type="ECO:0000256" key="2">
    <source>
        <dbReference type="ARBA" id="ARBA00022448"/>
    </source>
</evidence>
<dbReference type="EMBL" id="CP046172">
    <property type="protein sequence ID" value="QIS11301.1"/>
    <property type="molecule type" value="Genomic_DNA"/>
</dbReference>
<evidence type="ECO:0000259" key="9">
    <source>
        <dbReference type="PROSITE" id="PS50850"/>
    </source>
</evidence>
<dbReference type="RefSeq" id="WP_167474143.1">
    <property type="nucleotide sequence ID" value="NZ_CP046172.1"/>
</dbReference>
<dbReference type="InterPro" id="IPR020846">
    <property type="entry name" value="MFS_dom"/>
</dbReference>
<evidence type="ECO:0000313" key="11">
    <source>
        <dbReference type="Proteomes" id="UP000503540"/>
    </source>
</evidence>
<evidence type="ECO:0000256" key="4">
    <source>
        <dbReference type="ARBA" id="ARBA00022692"/>
    </source>
</evidence>
<feature type="transmembrane region" description="Helical" evidence="8">
    <location>
        <begin position="298"/>
        <end position="320"/>
    </location>
</feature>
<dbReference type="InterPro" id="IPR004638">
    <property type="entry name" value="EmrB-like"/>
</dbReference>
<evidence type="ECO:0000256" key="8">
    <source>
        <dbReference type="SAM" id="Phobius"/>
    </source>
</evidence>
<dbReference type="PROSITE" id="PS50850">
    <property type="entry name" value="MFS"/>
    <property type="match status" value="1"/>
</dbReference>
<feature type="transmembrane region" description="Helical" evidence="8">
    <location>
        <begin position="481"/>
        <end position="501"/>
    </location>
</feature>
<keyword evidence="2" id="KW-0813">Transport</keyword>
<feature type="transmembrane region" description="Helical" evidence="8">
    <location>
        <begin position="51"/>
        <end position="68"/>
    </location>
</feature>
<evidence type="ECO:0000256" key="5">
    <source>
        <dbReference type="ARBA" id="ARBA00022989"/>
    </source>
</evidence>
<feature type="region of interest" description="Disordered" evidence="7">
    <location>
        <begin position="503"/>
        <end position="527"/>
    </location>
</feature>
<dbReference type="CDD" id="cd17321">
    <property type="entry name" value="MFS_MMR_MDR_like"/>
    <property type="match status" value="1"/>
</dbReference>
<dbReference type="Gene3D" id="1.20.1720.10">
    <property type="entry name" value="Multidrug resistance protein D"/>
    <property type="match status" value="1"/>
</dbReference>
<evidence type="ECO:0000256" key="6">
    <source>
        <dbReference type="ARBA" id="ARBA00023136"/>
    </source>
</evidence>
<evidence type="ECO:0000256" key="7">
    <source>
        <dbReference type="SAM" id="MobiDB-lite"/>
    </source>
</evidence>
<feature type="transmembrane region" description="Helical" evidence="8">
    <location>
        <begin position="225"/>
        <end position="247"/>
    </location>
</feature>
<dbReference type="Proteomes" id="UP000503540">
    <property type="component" value="Chromosome"/>
</dbReference>
<feature type="transmembrane region" description="Helical" evidence="8">
    <location>
        <begin position="163"/>
        <end position="187"/>
    </location>
</feature>
<keyword evidence="5 8" id="KW-1133">Transmembrane helix</keyword>
<keyword evidence="4 8" id="KW-0812">Transmembrane</keyword>
<feature type="transmembrane region" description="Helical" evidence="8">
    <location>
        <begin position="332"/>
        <end position="350"/>
    </location>
</feature>
<dbReference type="SUPFAM" id="SSF103473">
    <property type="entry name" value="MFS general substrate transporter"/>
    <property type="match status" value="1"/>
</dbReference>
<keyword evidence="6 8" id="KW-0472">Membrane</keyword>
<feature type="transmembrane region" description="Helical" evidence="8">
    <location>
        <begin position="110"/>
        <end position="129"/>
    </location>
</feature>
<evidence type="ECO:0000313" key="10">
    <source>
        <dbReference type="EMBL" id="QIS11301.1"/>
    </source>
</evidence>
<sequence>MTTTTTARAKGPVLAVLCLCVIAIYMDAMIVNLALPSLVSALGSSTSGLQWIVDAYALTFAALVLAAGSLGDRFGRRTTLLAGLAVFTVATGAGALCTSTGQLIAARTVMGLGAALIYPSTLSILTNVFTERKERAAAIGVWGAVSGIGVVLGPILGGLLLDHFWWGSVFVVVVPVGVLCVLLTVLVVPNSRDPRTPRLDLPGLIASTTAIGLLVYTIIEAPDRGWSGAASLLGFAGAAVLLAVLVWRELNTEHPMIDVRLFGNLRFSAACGTITITFFTLNGFTFLVTQYFQFLKAYTPLGAGVRLIPVAVAIIIGSVLGGKFVTRVGTRAVVTTGLVLMGIAYAWFSADGIDTAYGVIAGQMALIGLGIGAVAVPATEAIMSVVPAAKAGIGSAMNDATRLFGGTLGIAVVGSVHHSLYTGRLGEGSVPGVPAGVLEHSRDSVGAALQAAAALAARGQETVGSALRDAAQQAFLHGFEVACLVVTGICAAAALAAGALLPTQPPEDPNSEPAEPDTATASPIKDL</sequence>
<dbReference type="NCBIfam" id="TIGR00711">
    <property type="entry name" value="efflux_EmrB"/>
    <property type="match status" value="1"/>
</dbReference>
<dbReference type="GO" id="GO:0005886">
    <property type="term" value="C:plasma membrane"/>
    <property type="evidence" value="ECO:0007669"/>
    <property type="project" value="UniProtKB-SubCell"/>
</dbReference>
<dbReference type="InterPro" id="IPR011701">
    <property type="entry name" value="MFS"/>
</dbReference>